<dbReference type="AlphaFoldDB" id="A0A066V651"/>
<keyword evidence="4" id="KW-0496">Mitochondrion</keyword>
<feature type="disulfide bond" evidence="6">
    <location>
        <begin position="14"/>
        <end position="25"/>
    </location>
</feature>
<protein>
    <recommendedName>
        <fullName evidence="3">Cx9C motif-containing protein 4, mitochondrial</fullName>
    </recommendedName>
</protein>
<sequence>TSACHAHACAIQSCLQKNTFQQDKCEGLIDALYRCCARFYRSHGTDAKQPDACPKPAELKKKLEKR</sequence>
<dbReference type="OrthoDB" id="13601at2759"/>
<evidence type="ECO:0000256" key="5">
    <source>
        <dbReference type="ARBA" id="ARBA00023157"/>
    </source>
</evidence>
<feature type="non-terminal residue" evidence="7">
    <location>
        <position position="1"/>
    </location>
</feature>
<dbReference type="PANTHER" id="PTHR15590:SF0">
    <property type="entry name" value="CX9C MOTIF-CONTAINING PROTEIN 4"/>
    <property type="match status" value="1"/>
</dbReference>
<gene>
    <name evidence="7" type="ORF">K437DRAFT_215288</name>
</gene>
<comment type="subcellular location">
    <subcellularLocation>
        <location evidence="1">Mitochondrion intermembrane space</location>
    </subcellularLocation>
</comment>
<keyword evidence="8" id="KW-1185">Reference proteome</keyword>
<dbReference type="Pfam" id="PF08991">
    <property type="entry name" value="CMC4"/>
    <property type="match status" value="1"/>
</dbReference>
<organism evidence="7 8">
    <name type="scientific">Tilletiaria anomala (strain ATCC 24038 / CBS 436.72 / UBC 951)</name>
    <dbReference type="NCBI Taxonomy" id="1037660"/>
    <lineage>
        <taxon>Eukaryota</taxon>
        <taxon>Fungi</taxon>
        <taxon>Dikarya</taxon>
        <taxon>Basidiomycota</taxon>
        <taxon>Ustilaginomycotina</taxon>
        <taxon>Exobasidiomycetes</taxon>
        <taxon>Georgefischeriales</taxon>
        <taxon>Tilletiariaceae</taxon>
        <taxon>Tilletiaria</taxon>
    </lineage>
</organism>
<dbReference type="PANTHER" id="PTHR15590">
    <property type="entry name" value="CX9C MOTIF-CONTAINING PROTEIN 4"/>
    <property type="match status" value="1"/>
</dbReference>
<dbReference type="Proteomes" id="UP000027361">
    <property type="component" value="Unassembled WGS sequence"/>
</dbReference>
<keyword evidence="5 6" id="KW-1015">Disulfide bond</keyword>
<dbReference type="OMA" id="YQEEKCQ"/>
<dbReference type="InterPro" id="IPR009069">
    <property type="entry name" value="Cys_alpha_HP_mot_SF"/>
</dbReference>
<dbReference type="Gene3D" id="1.10.287.1130">
    <property type="entry name" value="CytochromE C oxidase copper chaperone"/>
    <property type="match status" value="1"/>
</dbReference>
<dbReference type="InParanoid" id="A0A066V651"/>
<dbReference type="PROSITE" id="PS51808">
    <property type="entry name" value="CHCH"/>
    <property type="match status" value="1"/>
</dbReference>
<dbReference type="GO" id="GO:0005758">
    <property type="term" value="C:mitochondrial intermembrane space"/>
    <property type="evidence" value="ECO:0007669"/>
    <property type="project" value="UniProtKB-SubCell"/>
</dbReference>
<evidence type="ECO:0000256" key="2">
    <source>
        <dbReference type="ARBA" id="ARBA00009858"/>
    </source>
</evidence>
<comment type="similarity">
    <text evidence="2">Belongs to the CMC4 family.</text>
</comment>
<evidence type="ECO:0000256" key="1">
    <source>
        <dbReference type="ARBA" id="ARBA00004569"/>
    </source>
</evidence>
<dbReference type="FunCoup" id="A0A066V651">
    <property type="interactions" value="22"/>
</dbReference>
<dbReference type="EMBL" id="JMSN01000153">
    <property type="protein sequence ID" value="KDN36926.1"/>
    <property type="molecule type" value="Genomic_DNA"/>
</dbReference>
<reference evidence="7 8" key="1">
    <citation type="submission" date="2014-05" db="EMBL/GenBank/DDBJ databases">
        <title>Draft genome sequence of a rare smut relative, Tilletiaria anomala UBC 951.</title>
        <authorList>
            <consortium name="DOE Joint Genome Institute"/>
            <person name="Toome M."/>
            <person name="Kuo A."/>
            <person name="Henrissat B."/>
            <person name="Lipzen A."/>
            <person name="Tritt A."/>
            <person name="Yoshinaga Y."/>
            <person name="Zane M."/>
            <person name="Barry K."/>
            <person name="Grigoriev I.V."/>
            <person name="Spatafora J.W."/>
            <person name="Aimea M.C."/>
        </authorList>
    </citation>
    <scope>NUCLEOTIDE SEQUENCE [LARGE SCALE GENOMIC DNA]</scope>
    <source>
        <strain evidence="7 8">UBC 951</strain>
    </source>
</reference>
<dbReference type="STRING" id="1037660.A0A066V651"/>
<accession>A0A066V651</accession>
<feature type="disulfide bond" evidence="6">
    <location>
        <begin position="36"/>
        <end position="53"/>
    </location>
</feature>
<evidence type="ECO:0000256" key="6">
    <source>
        <dbReference type="PIRSR" id="PIRSR627179-50"/>
    </source>
</evidence>
<evidence type="ECO:0000313" key="7">
    <source>
        <dbReference type="EMBL" id="KDN36926.1"/>
    </source>
</evidence>
<evidence type="ECO:0000256" key="3">
    <source>
        <dbReference type="ARBA" id="ARBA00019406"/>
    </source>
</evidence>
<dbReference type="SUPFAM" id="SSF47072">
    <property type="entry name" value="Cysteine alpha-hairpin motif"/>
    <property type="match status" value="1"/>
</dbReference>
<feature type="non-terminal residue" evidence="7">
    <location>
        <position position="66"/>
    </location>
</feature>
<dbReference type="GeneID" id="25262121"/>
<dbReference type="InterPro" id="IPR027179">
    <property type="entry name" value="CMC4"/>
</dbReference>
<name>A0A066V651_TILAU</name>
<comment type="caution">
    <text evidence="7">The sequence shown here is derived from an EMBL/GenBank/DDBJ whole genome shotgun (WGS) entry which is preliminary data.</text>
</comment>
<evidence type="ECO:0000256" key="4">
    <source>
        <dbReference type="ARBA" id="ARBA00023128"/>
    </source>
</evidence>
<dbReference type="RefSeq" id="XP_013240207.1">
    <property type="nucleotide sequence ID" value="XM_013384753.1"/>
</dbReference>
<evidence type="ECO:0000313" key="8">
    <source>
        <dbReference type="Proteomes" id="UP000027361"/>
    </source>
</evidence>
<feature type="disulfide bond" evidence="6">
    <location>
        <begin position="4"/>
        <end position="35"/>
    </location>
</feature>
<dbReference type="HOGENOM" id="CLU_177210_0_0_1"/>
<proteinExistence type="inferred from homology"/>